<dbReference type="Proteomes" id="UP000261520">
    <property type="component" value="Unplaced"/>
</dbReference>
<protein>
    <recommendedName>
        <fullName evidence="1">NXPE C-terminal domain-containing protein</fullName>
    </recommendedName>
</protein>
<proteinExistence type="predicted"/>
<dbReference type="STRING" id="409849.ENSPMGP00000024382"/>
<evidence type="ECO:0000313" key="2">
    <source>
        <dbReference type="Ensembl" id="ENSPMGP00000024382.1"/>
    </source>
</evidence>
<evidence type="ECO:0000313" key="3">
    <source>
        <dbReference type="Proteomes" id="UP000261520"/>
    </source>
</evidence>
<evidence type="ECO:0000259" key="1">
    <source>
        <dbReference type="Pfam" id="PF24536"/>
    </source>
</evidence>
<keyword evidence="3" id="KW-1185">Reference proteome</keyword>
<dbReference type="AlphaFoldDB" id="A0A3B4B441"/>
<dbReference type="Ensembl" id="ENSPMGT00000025978.1">
    <property type="protein sequence ID" value="ENSPMGP00000024382.1"/>
    <property type="gene ID" value="ENSPMGG00000019722.1"/>
</dbReference>
<reference evidence="2" key="1">
    <citation type="submission" date="2025-08" db="UniProtKB">
        <authorList>
            <consortium name="Ensembl"/>
        </authorList>
    </citation>
    <scope>IDENTIFICATION</scope>
</reference>
<dbReference type="InterPro" id="IPR057106">
    <property type="entry name" value="NXPE4_C"/>
</dbReference>
<organism evidence="2 3">
    <name type="scientific">Periophthalmus magnuspinnatus</name>
    <dbReference type="NCBI Taxonomy" id="409849"/>
    <lineage>
        <taxon>Eukaryota</taxon>
        <taxon>Metazoa</taxon>
        <taxon>Chordata</taxon>
        <taxon>Craniata</taxon>
        <taxon>Vertebrata</taxon>
        <taxon>Euteleostomi</taxon>
        <taxon>Actinopterygii</taxon>
        <taxon>Neopterygii</taxon>
        <taxon>Teleostei</taxon>
        <taxon>Neoteleostei</taxon>
        <taxon>Acanthomorphata</taxon>
        <taxon>Gobiaria</taxon>
        <taxon>Gobiiformes</taxon>
        <taxon>Gobioidei</taxon>
        <taxon>Gobiidae</taxon>
        <taxon>Oxudercinae</taxon>
        <taxon>Periophthalmus</taxon>
    </lineage>
</organism>
<reference evidence="2" key="2">
    <citation type="submission" date="2025-09" db="UniProtKB">
        <authorList>
            <consortium name="Ensembl"/>
        </authorList>
    </citation>
    <scope>IDENTIFICATION</scope>
</reference>
<sequence length="215" mass="24522">MATLAYSLGKLEINQYFTIKNAKLISLFLALVLLLVHSFSGSDSCQRLLSTGRFLGNNVWQPEGCMMHTYTSREASTCLNGKKVIFIGDSRIRALFISFISIIASQKQSAIKVTKAARHVSLQHFVWSPWTNNSMKERLILVSKVTYVNFNQWIIRDFKGSAEGLHQYKVNLTSMSPALERLAEHGEVYWHIQAQCNEMHPYISVVPVCHDRLQR</sequence>
<feature type="domain" description="NXPE C-terminal" evidence="1">
    <location>
        <begin position="60"/>
        <end position="119"/>
    </location>
</feature>
<accession>A0A3B4B441</accession>
<name>A0A3B4B441_9GOBI</name>
<dbReference type="Pfam" id="PF24536">
    <property type="entry name" value="NXPE4_C"/>
    <property type="match status" value="1"/>
</dbReference>